<dbReference type="EMBL" id="GBXM01069345">
    <property type="protein sequence ID" value="JAH39232.1"/>
    <property type="molecule type" value="Transcribed_RNA"/>
</dbReference>
<proteinExistence type="predicted"/>
<name>A0A0E9SDD8_ANGAN</name>
<accession>A0A0E9SDD8</accession>
<sequence>MPLSLLENRQTHQAQ</sequence>
<evidence type="ECO:0000313" key="1">
    <source>
        <dbReference type="EMBL" id="JAH39232.1"/>
    </source>
</evidence>
<protein>
    <submittedName>
        <fullName evidence="1">Uncharacterized protein</fullName>
    </submittedName>
</protein>
<reference evidence="1" key="2">
    <citation type="journal article" date="2015" name="Fish Shellfish Immunol.">
        <title>Early steps in the European eel (Anguilla anguilla)-Vibrio vulnificus interaction in the gills: Role of the RtxA13 toxin.</title>
        <authorList>
            <person name="Callol A."/>
            <person name="Pajuelo D."/>
            <person name="Ebbesson L."/>
            <person name="Teles M."/>
            <person name="MacKenzie S."/>
            <person name="Amaro C."/>
        </authorList>
    </citation>
    <scope>NUCLEOTIDE SEQUENCE</scope>
</reference>
<organism evidence="1">
    <name type="scientific">Anguilla anguilla</name>
    <name type="common">European freshwater eel</name>
    <name type="synonym">Muraena anguilla</name>
    <dbReference type="NCBI Taxonomy" id="7936"/>
    <lineage>
        <taxon>Eukaryota</taxon>
        <taxon>Metazoa</taxon>
        <taxon>Chordata</taxon>
        <taxon>Craniata</taxon>
        <taxon>Vertebrata</taxon>
        <taxon>Euteleostomi</taxon>
        <taxon>Actinopterygii</taxon>
        <taxon>Neopterygii</taxon>
        <taxon>Teleostei</taxon>
        <taxon>Anguilliformes</taxon>
        <taxon>Anguillidae</taxon>
        <taxon>Anguilla</taxon>
    </lineage>
</organism>
<reference evidence="1" key="1">
    <citation type="submission" date="2014-11" db="EMBL/GenBank/DDBJ databases">
        <authorList>
            <person name="Amaro Gonzalez C."/>
        </authorList>
    </citation>
    <scope>NUCLEOTIDE SEQUENCE</scope>
</reference>